<accession>B0DZ79</accession>
<dbReference type="InParanoid" id="B0DZ79"/>
<evidence type="ECO:0000256" key="2">
    <source>
        <dbReference type="SAM" id="Phobius"/>
    </source>
</evidence>
<evidence type="ECO:0000313" key="3">
    <source>
        <dbReference type="EMBL" id="EDR00141.1"/>
    </source>
</evidence>
<dbReference type="AlphaFoldDB" id="B0DZ79"/>
<reference evidence="3 4" key="1">
    <citation type="journal article" date="2008" name="Nature">
        <title>The genome of Laccaria bicolor provides insights into mycorrhizal symbiosis.</title>
        <authorList>
            <person name="Martin F."/>
            <person name="Aerts A."/>
            <person name="Ahren D."/>
            <person name="Brun A."/>
            <person name="Danchin E.G.J."/>
            <person name="Duchaussoy F."/>
            <person name="Gibon J."/>
            <person name="Kohler A."/>
            <person name="Lindquist E."/>
            <person name="Pereda V."/>
            <person name="Salamov A."/>
            <person name="Shapiro H.J."/>
            <person name="Wuyts J."/>
            <person name="Blaudez D."/>
            <person name="Buee M."/>
            <person name="Brokstein P."/>
            <person name="Canbaeck B."/>
            <person name="Cohen D."/>
            <person name="Courty P.E."/>
            <person name="Coutinho P.M."/>
            <person name="Delaruelle C."/>
            <person name="Detter J.C."/>
            <person name="Deveau A."/>
            <person name="DiFazio S."/>
            <person name="Duplessis S."/>
            <person name="Fraissinet-Tachet L."/>
            <person name="Lucic E."/>
            <person name="Frey-Klett P."/>
            <person name="Fourrey C."/>
            <person name="Feussner I."/>
            <person name="Gay G."/>
            <person name="Grimwood J."/>
            <person name="Hoegger P.J."/>
            <person name="Jain P."/>
            <person name="Kilaru S."/>
            <person name="Labbe J."/>
            <person name="Lin Y.C."/>
            <person name="Legue V."/>
            <person name="Le Tacon F."/>
            <person name="Marmeisse R."/>
            <person name="Melayah D."/>
            <person name="Montanini B."/>
            <person name="Muratet M."/>
            <person name="Nehls U."/>
            <person name="Niculita-Hirzel H."/>
            <person name="Oudot-Le Secq M.P."/>
            <person name="Peter M."/>
            <person name="Quesneville H."/>
            <person name="Rajashekar B."/>
            <person name="Reich M."/>
            <person name="Rouhier N."/>
            <person name="Schmutz J."/>
            <person name="Yin T."/>
            <person name="Chalot M."/>
            <person name="Henrissat B."/>
            <person name="Kuees U."/>
            <person name="Lucas S."/>
            <person name="Van de Peer Y."/>
            <person name="Podila G.K."/>
            <person name="Polle A."/>
            <person name="Pukkila P.J."/>
            <person name="Richardson P.M."/>
            <person name="Rouze P."/>
            <person name="Sanders I.R."/>
            <person name="Stajich J.E."/>
            <person name="Tunlid A."/>
            <person name="Tuskan G."/>
            <person name="Grigoriev I.V."/>
        </authorList>
    </citation>
    <scope>NUCLEOTIDE SEQUENCE [LARGE SCALE GENOMIC DNA]</scope>
    <source>
        <strain evidence="4">S238N-H82 / ATCC MYA-4686</strain>
    </source>
</reference>
<keyword evidence="2" id="KW-0812">Transmembrane</keyword>
<dbReference type="GeneID" id="6084824"/>
<dbReference type="HOGENOM" id="CLU_997721_0_0_1"/>
<evidence type="ECO:0000313" key="4">
    <source>
        <dbReference type="Proteomes" id="UP000001194"/>
    </source>
</evidence>
<protein>
    <submittedName>
        <fullName evidence="3">Predicted protein</fullName>
    </submittedName>
</protein>
<keyword evidence="4" id="KW-1185">Reference proteome</keyword>
<feature type="transmembrane region" description="Helical" evidence="2">
    <location>
        <begin position="197"/>
        <end position="217"/>
    </location>
</feature>
<keyword evidence="2" id="KW-1133">Transmembrane helix</keyword>
<proteinExistence type="predicted"/>
<gene>
    <name evidence="3" type="ORF">LACBIDRAFT_334440</name>
</gene>
<keyword evidence="2" id="KW-0472">Membrane</keyword>
<keyword evidence="1" id="KW-0175">Coiled coil</keyword>
<sequence length="279" mass="31188">MPSALQNAYKELDDANHIIDMLRLELANAKVKKSHKGSKLDVLEELLAADQQIAKLAQIYLLFHQPWVHADNFHQPKPSFNFNSSERYSTKGNITLGASAELYECVLERLHDYMRSHSDFGVKFTKELSSSRSSMIDHLRKNATSIFGNPTIKNFLGYNASGMTVGAQYPKLLPFFFQDGSVANQTCLFRSKYLLKLALLIIYGPTVALGSVLPVFWSNSPYASQLGDNKAEVFGEPETVTGVGKRKKERCLKYLLMQEEGREWGGGVQEGKGRGSDRG</sequence>
<dbReference type="RefSeq" id="XP_001889198.1">
    <property type="nucleotide sequence ID" value="XM_001889163.1"/>
</dbReference>
<dbReference type="Proteomes" id="UP000001194">
    <property type="component" value="Unassembled WGS sequence"/>
</dbReference>
<dbReference type="KEGG" id="lbc:LACBIDRAFT_334440"/>
<name>B0DZ79_LACBS</name>
<evidence type="ECO:0000256" key="1">
    <source>
        <dbReference type="SAM" id="Coils"/>
    </source>
</evidence>
<feature type="coiled-coil region" evidence="1">
    <location>
        <begin position="5"/>
        <end position="32"/>
    </location>
</feature>
<dbReference type="EMBL" id="DS547153">
    <property type="protein sequence ID" value="EDR00141.1"/>
    <property type="molecule type" value="Genomic_DNA"/>
</dbReference>
<organism evidence="4">
    <name type="scientific">Laccaria bicolor (strain S238N-H82 / ATCC MYA-4686)</name>
    <name type="common">Bicoloured deceiver</name>
    <name type="synonym">Laccaria laccata var. bicolor</name>
    <dbReference type="NCBI Taxonomy" id="486041"/>
    <lineage>
        <taxon>Eukaryota</taxon>
        <taxon>Fungi</taxon>
        <taxon>Dikarya</taxon>
        <taxon>Basidiomycota</taxon>
        <taxon>Agaricomycotina</taxon>
        <taxon>Agaricomycetes</taxon>
        <taxon>Agaricomycetidae</taxon>
        <taxon>Agaricales</taxon>
        <taxon>Agaricineae</taxon>
        <taxon>Hydnangiaceae</taxon>
        <taxon>Laccaria</taxon>
    </lineage>
</organism>